<proteinExistence type="predicted"/>
<evidence type="ECO:0000313" key="5">
    <source>
        <dbReference type="EMBL" id="GAA4722329.1"/>
    </source>
</evidence>
<evidence type="ECO:0000259" key="4">
    <source>
        <dbReference type="PROSITE" id="PS50043"/>
    </source>
</evidence>
<dbReference type="Proteomes" id="UP001500956">
    <property type="component" value="Unassembled WGS sequence"/>
</dbReference>
<dbReference type="InterPro" id="IPR016032">
    <property type="entry name" value="Sig_transdc_resp-reg_C-effctor"/>
</dbReference>
<dbReference type="InterPro" id="IPR036388">
    <property type="entry name" value="WH-like_DNA-bd_sf"/>
</dbReference>
<protein>
    <recommendedName>
        <fullName evidence="4">HTH luxR-type domain-containing protein</fullName>
    </recommendedName>
</protein>
<accession>A0ABP8Y992</accession>
<evidence type="ECO:0000256" key="2">
    <source>
        <dbReference type="ARBA" id="ARBA00023125"/>
    </source>
</evidence>
<keyword evidence="3" id="KW-0804">Transcription</keyword>
<dbReference type="PRINTS" id="PR00038">
    <property type="entry name" value="HTHLUXR"/>
</dbReference>
<name>A0ABP8Y992_9MICO</name>
<feature type="domain" description="HTH luxR-type" evidence="4">
    <location>
        <begin position="191"/>
        <end position="256"/>
    </location>
</feature>
<evidence type="ECO:0000313" key="6">
    <source>
        <dbReference type="Proteomes" id="UP001500956"/>
    </source>
</evidence>
<evidence type="ECO:0000256" key="1">
    <source>
        <dbReference type="ARBA" id="ARBA00023015"/>
    </source>
</evidence>
<keyword evidence="6" id="KW-1185">Reference proteome</keyword>
<dbReference type="EMBL" id="BAABID010000006">
    <property type="protein sequence ID" value="GAA4722329.1"/>
    <property type="molecule type" value="Genomic_DNA"/>
</dbReference>
<gene>
    <name evidence="5" type="ORF">GCM10023216_09440</name>
</gene>
<dbReference type="PANTHER" id="PTHR44688">
    <property type="entry name" value="DNA-BINDING TRANSCRIPTIONAL ACTIVATOR DEVR_DOSR"/>
    <property type="match status" value="1"/>
</dbReference>
<reference evidence="6" key="1">
    <citation type="journal article" date="2019" name="Int. J. Syst. Evol. Microbiol.">
        <title>The Global Catalogue of Microorganisms (GCM) 10K type strain sequencing project: providing services to taxonomists for standard genome sequencing and annotation.</title>
        <authorList>
            <consortium name="The Broad Institute Genomics Platform"/>
            <consortium name="The Broad Institute Genome Sequencing Center for Infectious Disease"/>
            <person name="Wu L."/>
            <person name="Ma J."/>
        </authorList>
    </citation>
    <scope>NUCLEOTIDE SEQUENCE [LARGE SCALE GENOMIC DNA]</scope>
    <source>
        <strain evidence="6">JCM 18063</strain>
    </source>
</reference>
<dbReference type="SMART" id="SM00421">
    <property type="entry name" value="HTH_LUXR"/>
    <property type="match status" value="1"/>
</dbReference>
<dbReference type="Gene3D" id="1.10.10.10">
    <property type="entry name" value="Winged helix-like DNA-binding domain superfamily/Winged helix DNA-binding domain"/>
    <property type="match status" value="1"/>
</dbReference>
<dbReference type="InterPro" id="IPR000792">
    <property type="entry name" value="Tscrpt_reg_LuxR_C"/>
</dbReference>
<dbReference type="CDD" id="cd06170">
    <property type="entry name" value="LuxR_C_like"/>
    <property type="match status" value="1"/>
</dbReference>
<dbReference type="Pfam" id="PF00196">
    <property type="entry name" value="GerE"/>
    <property type="match status" value="1"/>
</dbReference>
<dbReference type="SUPFAM" id="SSF46894">
    <property type="entry name" value="C-terminal effector domain of the bipartite response regulators"/>
    <property type="match status" value="1"/>
</dbReference>
<evidence type="ECO:0000256" key="3">
    <source>
        <dbReference type="ARBA" id="ARBA00023163"/>
    </source>
</evidence>
<comment type="caution">
    <text evidence="5">The sequence shown here is derived from an EMBL/GenBank/DDBJ whole genome shotgun (WGS) entry which is preliminary data.</text>
</comment>
<dbReference type="PANTHER" id="PTHR44688:SF16">
    <property type="entry name" value="DNA-BINDING TRANSCRIPTIONAL ACTIVATOR DEVR_DOSR"/>
    <property type="match status" value="1"/>
</dbReference>
<sequence length="264" mass="29134">MTHIDPTTDDYAVLRDILDLADPRRHPPSVDVVGEILRHLEALLRSDGVAFHAMDVRDFSLQHAQESFMGELYVAGPEELGPPDVEADGCQVLLDHWWTSTCSLIERTAAPVATSIREHYSERRWAQHPVRRDYLPYDDEIILGYPDGPGRSLRLLMGREGGPVFSNRELTICRLLLPWLRGVLAAVVVPTPPPDGCLTERQVEILRLVELGMSNAEIGAALTISPTTVRTHLEHAFERLGVTTRMAAVAAAFGGVPAREVAPA</sequence>
<keyword evidence="2" id="KW-0238">DNA-binding</keyword>
<organism evidence="5 6">
    <name type="scientific">Isoptericola chiayiensis</name>
    <dbReference type="NCBI Taxonomy" id="579446"/>
    <lineage>
        <taxon>Bacteria</taxon>
        <taxon>Bacillati</taxon>
        <taxon>Actinomycetota</taxon>
        <taxon>Actinomycetes</taxon>
        <taxon>Micrococcales</taxon>
        <taxon>Promicromonosporaceae</taxon>
        <taxon>Isoptericola</taxon>
    </lineage>
</organism>
<dbReference type="PROSITE" id="PS00622">
    <property type="entry name" value="HTH_LUXR_1"/>
    <property type="match status" value="1"/>
</dbReference>
<keyword evidence="1" id="KW-0805">Transcription regulation</keyword>
<dbReference type="PROSITE" id="PS50043">
    <property type="entry name" value="HTH_LUXR_2"/>
    <property type="match status" value="1"/>
</dbReference>
<dbReference type="RefSeq" id="WP_172150705.1">
    <property type="nucleotide sequence ID" value="NZ_BAABID010000006.1"/>
</dbReference>